<accession>A0ABQ1GKQ7</accession>
<reference evidence="2" key="1">
    <citation type="journal article" date="2019" name="Int. J. Syst. Evol. Microbiol.">
        <title>The Global Catalogue of Microorganisms (GCM) 10K type strain sequencing project: providing services to taxonomists for standard genome sequencing and annotation.</title>
        <authorList>
            <consortium name="The Broad Institute Genomics Platform"/>
            <consortium name="The Broad Institute Genome Sequencing Center for Infectious Disease"/>
            <person name="Wu L."/>
            <person name="Ma J."/>
        </authorList>
    </citation>
    <scope>NUCLEOTIDE SEQUENCE [LARGE SCALE GENOMIC DNA]</scope>
    <source>
        <strain evidence="2">CGMCC 1.12404</strain>
    </source>
</reference>
<proteinExistence type="predicted"/>
<name>A0ABQ1GKQ7_9BACL</name>
<evidence type="ECO:0000313" key="1">
    <source>
        <dbReference type="EMBL" id="GGA45531.1"/>
    </source>
</evidence>
<sequence>MGGAPDEHTRSWQTFLVGHFQRSVFEYPAVVALLFVPAFDVLKGTIPYRAPDASCSHSISIIAKGLP</sequence>
<evidence type="ECO:0000313" key="2">
    <source>
        <dbReference type="Proteomes" id="UP000617979"/>
    </source>
</evidence>
<protein>
    <submittedName>
        <fullName evidence="1">Uncharacterized protein</fullName>
    </submittedName>
</protein>
<dbReference type="Proteomes" id="UP000617979">
    <property type="component" value="Unassembled WGS sequence"/>
</dbReference>
<comment type="caution">
    <text evidence="1">The sequence shown here is derived from an EMBL/GenBank/DDBJ whole genome shotgun (WGS) entry which is preliminary data.</text>
</comment>
<gene>
    <name evidence="1" type="ORF">GCM10007416_18340</name>
</gene>
<keyword evidence="2" id="KW-1185">Reference proteome</keyword>
<organism evidence="1 2">
    <name type="scientific">Kroppenstedtia guangzhouensis</name>
    <dbReference type="NCBI Taxonomy" id="1274356"/>
    <lineage>
        <taxon>Bacteria</taxon>
        <taxon>Bacillati</taxon>
        <taxon>Bacillota</taxon>
        <taxon>Bacilli</taxon>
        <taxon>Bacillales</taxon>
        <taxon>Thermoactinomycetaceae</taxon>
        <taxon>Kroppenstedtia</taxon>
    </lineage>
</organism>
<dbReference type="EMBL" id="BMEX01000005">
    <property type="protein sequence ID" value="GGA45531.1"/>
    <property type="molecule type" value="Genomic_DNA"/>
</dbReference>